<dbReference type="SUPFAM" id="SSF56059">
    <property type="entry name" value="Glutathione synthetase ATP-binding domain-like"/>
    <property type="match status" value="1"/>
</dbReference>
<evidence type="ECO:0000313" key="3">
    <source>
        <dbReference type="Proteomes" id="UP000019442"/>
    </source>
</evidence>
<dbReference type="KEGG" id="hhc:M911_08885"/>
<dbReference type="Proteomes" id="UP000019442">
    <property type="component" value="Chromosome"/>
</dbReference>
<reference evidence="2 3" key="1">
    <citation type="journal article" date="2014" name="J Genomics">
        <title>Draft Genome Sequence of the Extremely Halophilic Phototrophic Purple Sulfur Bacterium Halorhodospira halochloris.</title>
        <authorList>
            <person name="Singh K.S."/>
            <person name="Kirksey J."/>
            <person name="Hoff W.D."/>
            <person name="Deole R."/>
        </authorList>
    </citation>
    <scope>NUCLEOTIDE SEQUENCE [LARGE SCALE GENOMIC DNA]</scope>
    <source>
        <strain evidence="2 3">A</strain>
    </source>
</reference>
<protein>
    <recommendedName>
        <fullName evidence="1">Alpha-L-glutamate ligase-related protein ATP-grasp domain-containing protein</fullName>
    </recommendedName>
</protein>
<evidence type="ECO:0000259" key="1">
    <source>
        <dbReference type="Pfam" id="PF14397"/>
    </source>
</evidence>
<keyword evidence="3" id="KW-1185">Reference proteome</keyword>
<dbReference type="EMBL" id="CP007268">
    <property type="protein sequence ID" value="AHK80692.1"/>
    <property type="molecule type" value="Genomic_DNA"/>
</dbReference>
<proteinExistence type="predicted"/>
<feature type="domain" description="Alpha-L-glutamate ligase-related protein ATP-grasp" evidence="1">
    <location>
        <begin position="87"/>
        <end position="346"/>
    </location>
</feature>
<sequence>MRGIIEAPYEAWGGLRRFGNKTKLVYGIPLITQYRQLLMLRWRSGIRPDQYYKFHLFRPDRLDLAQDFLKDIGPMLQVIHRHAPRTQDAQIFSNKGAFEHWCAENNIPTVTNILKINEGKIISGTAGALPPSDLFIKPANWIQGRGASLWRYDQESTEQYYNGNSGSVLTPEELEEFACQTSLESGRPYIVQKVLTNHSGLRKLTNGCLATVRFMTVRGSNTSAQPLMAALRMPTGGAVVDNFDRGGIAAPIDLATGVCGPGIQKKGALPPDVLDTHPDTGSTISGFHLPYWAECRALTCRAHNLIEAPVPVIGWDVGILDDGPILIEANHLPCDNLAQMPGGFPLGKSLFAEVVHDRLRSSFISETGRGA</sequence>
<gene>
    <name evidence="2" type="ORF">M911_08885</name>
</gene>
<accession>W8KUM6</accession>
<name>W8KUM6_9GAMM</name>
<dbReference type="HOGENOM" id="CLU_745490_0_0_6"/>
<reference evidence="3" key="2">
    <citation type="submission" date="2014-02" db="EMBL/GenBank/DDBJ databases">
        <title>Draft Genome Sequence of extremely halophilic bacteria Halorhodospira halochloris.</title>
        <authorList>
            <person name="Singh K.S."/>
        </authorList>
    </citation>
    <scope>NUCLEOTIDE SEQUENCE [LARGE SCALE GENOMIC DNA]</scope>
    <source>
        <strain evidence="3">A</strain>
    </source>
</reference>
<organism evidence="2 3">
    <name type="scientific">Ectothiorhodospira haloalkaliphila</name>
    <dbReference type="NCBI Taxonomy" id="421628"/>
    <lineage>
        <taxon>Bacteria</taxon>
        <taxon>Pseudomonadati</taxon>
        <taxon>Pseudomonadota</taxon>
        <taxon>Gammaproteobacteria</taxon>
        <taxon>Chromatiales</taxon>
        <taxon>Ectothiorhodospiraceae</taxon>
        <taxon>Ectothiorhodospira</taxon>
    </lineage>
</organism>
<dbReference type="AlphaFoldDB" id="W8KUM6"/>
<evidence type="ECO:0000313" key="2">
    <source>
        <dbReference type="EMBL" id="AHK80692.1"/>
    </source>
</evidence>
<dbReference type="InterPro" id="IPR039523">
    <property type="entry name" value="RimK-rel_E_lig_ATP-grasp"/>
</dbReference>
<dbReference type="Pfam" id="PF14397">
    <property type="entry name" value="ATPgrasp_ST"/>
    <property type="match status" value="1"/>
</dbReference>